<dbReference type="Proteomes" id="UP000663844">
    <property type="component" value="Unassembled WGS sequence"/>
</dbReference>
<evidence type="ECO:0000313" key="3">
    <source>
        <dbReference type="Proteomes" id="UP000663845"/>
    </source>
</evidence>
<reference evidence="1" key="1">
    <citation type="submission" date="2021-02" db="EMBL/GenBank/DDBJ databases">
        <authorList>
            <person name="Nowell W R."/>
        </authorList>
    </citation>
    <scope>NUCLEOTIDE SEQUENCE</scope>
</reference>
<dbReference type="Proteomes" id="UP000663845">
    <property type="component" value="Unassembled WGS sequence"/>
</dbReference>
<protein>
    <submittedName>
        <fullName evidence="1">Uncharacterized protein</fullName>
    </submittedName>
</protein>
<dbReference type="AlphaFoldDB" id="A0A814XP63"/>
<name>A0A814XP63_9BILA</name>
<dbReference type="EMBL" id="CAJNOG010000389">
    <property type="protein sequence ID" value="CAF1215130.1"/>
    <property type="molecule type" value="Genomic_DNA"/>
</dbReference>
<evidence type="ECO:0000313" key="1">
    <source>
        <dbReference type="EMBL" id="CAF1215130.1"/>
    </source>
</evidence>
<proteinExistence type="predicted"/>
<accession>A0A814XP63</accession>
<sequence length="222" mass="25668">MALANGVRFIWLDKYIGRDGEYQEFKRRFENTLEETAAVPPVPQDPINALILALELNGAPFLFAHEATQAVTLIKDHHDKQIIFITSGSLGQHIIPNILASYPYVYRFYIFCNYIENYTELGIEYSSCLQMFTHETDLLVRLTRDISKDIIKQGEIYMHIYDVENAQKCFEHAVTLNVKANQICVPEDISWDSLRKLNGHGNSIGLIQQTRDMQNQEQQRQQ</sequence>
<evidence type="ECO:0000313" key="2">
    <source>
        <dbReference type="EMBL" id="CAF3892321.1"/>
    </source>
</evidence>
<comment type="caution">
    <text evidence="1">The sequence shown here is derived from an EMBL/GenBank/DDBJ whole genome shotgun (WGS) entry which is preliminary data.</text>
</comment>
<dbReference type="EMBL" id="CAJOAZ010002084">
    <property type="protein sequence ID" value="CAF3892321.1"/>
    <property type="molecule type" value="Genomic_DNA"/>
</dbReference>
<gene>
    <name evidence="1" type="ORF">JYZ213_LOCUS27683</name>
    <name evidence="2" type="ORF">OXD698_LOCUS23486</name>
</gene>
<organism evidence="1 3">
    <name type="scientific">Adineta steineri</name>
    <dbReference type="NCBI Taxonomy" id="433720"/>
    <lineage>
        <taxon>Eukaryota</taxon>
        <taxon>Metazoa</taxon>
        <taxon>Spiralia</taxon>
        <taxon>Gnathifera</taxon>
        <taxon>Rotifera</taxon>
        <taxon>Eurotatoria</taxon>
        <taxon>Bdelloidea</taxon>
        <taxon>Adinetida</taxon>
        <taxon>Adinetidae</taxon>
        <taxon>Adineta</taxon>
    </lineage>
</organism>